<dbReference type="InterPro" id="IPR051800">
    <property type="entry name" value="PqiA-PqiB_transport"/>
</dbReference>
<evidence type="ECO:0000259" key="8">
    <source>
        <dbReference type="Pfam" id="PF02470"/>
    </source>
</evidence>
<dbReference type="GO" id="GO:0005886">
    <property type="term" value="C:plasma membrane"/>
    <property type="evidence" value="ECO:0007669"/>
    <property type="project" value="UniProtKB-SubCell"/>
</dbReference>
<protein>
    <submittedName>
        <fullName evidence="9">MlaD family protein</fullName>
    </submittedName>
</protein>
<feature type="transmembrane region" description="Helical" evidence="7">
    <location>
        <begin position="20"/>
        <end position="40"/>
    </location>
</feature>
<keyword evidence="5 7" id="KW-1133">Transmembrane helix</keyword>
<evidence type="ECO:0000256" key="4">
    <source>
        <dbReference type="ARBA" id="ARBA00022692"/>
    </source>
</evidence>
<comment type="subcellular location">
    <subcellularLocation>
        <location evidence="1">Cell inner membrane</location>
    </subcellularLocation>
</comment>
<reference evidence="9" key="2">
    <citation type="submission" date="2022-10" db="EMBL/GenBank/DDBJ databases">
        <authorList>
            <person name="Trinh H.N."/>
        </authorList>
    </citation>
    <scope>NUCLEOTIDE SEQUENCE</scope>
    <source>
        <strain evidence="9">RN2-1</strain>
    </source>
</reference>
<keyword evidence="10" id="KW-1185">Reference proteome</keyword>
<dbReference type="PANTHER" id="PTHR30462">
    <property type="entry name" value="INTERMEMBRANE TRANSPORT PROTEIN PQIB-RELATED"/>
    <property type="match status" value="1"/>
</dbReference>
<dbReference type="EMBL" id="JAPDNT010000005">
    <property type="protein sequence ID" value="MCW3474775.1"/>
    <property type="molecule type" value="Genomic_DNA"/>
</dbReference>
<gene>
    <name evidence="9" type="ORF">OL599_09280</name>
</gene>
<feature type="domain" description="Mce/MlaD" evidence="8">
    <location>
        <begin position="43"/>
        <end position="135"/>
    </location>
</feature>
<comment type="caution">
    <text evidence="9">The sequence shown here is derived from an EMBL/GenBank/DDBJ whole genome shotgun (WGS) entry which is preliminary data.</text>
</comment>
<keyword evidence="6 7" id="KW-0472">Membrane</keyword>
<evidence type="ECO:0000256" key="6">
    <source>
        <dbReference type="ARBA" id="ARBA00023136"/>
    </source>
</evidence>
<dbReference type="Proteomes" id="UP001165679">
    <property type="component" value="Unassembled WGS sequence"/>
</dbReference>
<accession>A0AA41YQR7</accession>
<organism evidence="9 10">
    <name type="scientific">Limobrevibacterium gyesilva</name>
    <dbReference type="NCBI Taxonomy" id="2991712"/>
    <lineage>
        <taxon>Bacteria</taxon>
        <taxon>Pseudomonadati</taxon>
        <taxon>Pseudomonadota</taxon>
        <taxon>Alphaproteobacteria</taxon>
        <taxon>Acetobacterales</taxon>
        <taxon>Acetobacteraceae</taxon>
        <taxon>Limobrevibacterium</taxon>
    </lineage>
</organism>
<evidence type="ECO:0000256" key="7">
    <source>
        <dbReference type="SAM" id="Phobius"/>
    </source>
</evidence>
<dbReference type="InterPro" id="IPR003399">
    <property type="entry name" value="Mce/MlaD"/>
</dbReference>
<evidence type="ECO:0000256" key="2">
    <source>
        <dbReference type="ARBA" id="ARBA00022475"/>
    </source>
</evidence>
<dbReference type="RefSeq" id="WP_264713429.1">
    <property type="nucleotide sequence ID" value="NZ_JAPDNT010000005.1"/>
</dbReference>
<reference evidence="9" key="1">
    <citation type="submission" date="2022-09" db="EMBL/GenBank/DDBJ databases">
        <title>Rhodovastum sp. nov. RN2-1 isolated from soil in Seongnam, South Korea.</title>
        <authorList>
            <person name="Le N.T."/>
        </authorList>
    </citation>
    <scope>NUCLEOTIDE SEQUENCE</scope>
    <source>
        <strain evidence="9">RN2-1</strain>
    </source>
</reference>
<keyword evidence="4 7" id="KW-0812">Transmembrane</keyword>
<evidence type="ECO:0000256" key="5">
    <source>
        <dbReference type="ARBA" id="ARBA00022989"/>
    </source>
</evidence>
<evidence type="ECO:0000313" key="9">
    <source>
        <dbReference type="EMBL" id="MCW3474775.1"/>
    </source>
</evidence>
<dbReference type="AlphaFoldDB" id="A0AA41YQR7"/>
<proteinExistence type="predicted"/>
<keyword evidence="2" id="KW-1003">Cell membrane</keyword>
<dbReference type="PANTHER" id="PTHR30462:SF0">
    <property type="entry name" value="INTERMEMBRANE TRANSPORT PROTEIN YEBT"/>
    <property type="match status" value="1"/>
</dbReference>
<name>A0AA41YQR7_9PROT</name>
<evidence type="ECO:0000256" key="3">
    <source>
        <dbReference type="ARBA" id="ARBA00022519"/>
    </source>
</evidence>
<feature type="domain" description="Mce/MlaD" evidence="8">
    <location>
        <begin position="298"/>
        <end position="389"/>
    </location>
</feature>
<dbReference type="Pfam" id="PF02470">
    <property type="entry name" value="MlaD"/>
    <property type="match status" value="3"/>
</dbReference>
<sequence length="563" mass="60798">MKSVETVPESEVRRRRGLSAVWVIPIVAALIAGFLGWRALQERGPTITITFPTADGLTAGQTKVRHKAVDLGTVRAITLSEDLSHVTVTVDTQRQATAHLTDHARFWVVRARLGLNNVSGLDTLLSGAYIEIDPGEPGGRSQRNYVGLDEPPAIRSDEPGRTFLLTSPRIGSISSGSPVFYRDINVGEVLGYDLGPQGSNVTFKVFVRAPFDDYVHEDTQFWNASGLAVDFGATGVSVRLESFQALLSGGVSFDTSPEAERSPKAAAVRSFPLYADQATANTASQRRNVPFITHFDGTVRGLAVGAPVELFGIQVGVVRDIRLHFDPNSGTAPYVVVRCDLQGDRVFPDRDVPKDRLTEAARRLVAAGLRAELRSANLVTGQMFVALEFASDSQQAELKFEDGIMVLPSVSGGLDRIISNVSQLTRSLASLPLQQMTDNLNSILVGANKITNGDELRQALQSLTATLEGVQDLVHSADAGAAPALKRLPEMAQGLQATIDRATRLLGSMDTGYGSNSQFNRDLQRMMGQLSDTARSLRLLADYIDQHPDALLRGRNASPTGEK</sequence>
<keyword evidence="3" id="KW-0997">Cell inner membrane</keyword>
<feature type="domain" description="Mce/MlaD" evidence="8">
    <location>
        <begin position="160"/>
        <end position="220"/>
    </location>
</feature>
<evidence type="ECO:0000256" key="1">
    <source>
        <dbReference type="ARBA" id="ARBA00004533"/>
    </source>
</evidence>
<evidence type="ECO:0000313" key="10">
    <source>
        <dbReference type="Proteomes" id="UP001165679"/>
    </source>
</evidence>